<evidence type="ECO:0000259" key="3">
    <source>
        <dbReference type="SMART" id="SM00646"/>
    </source>
</evidence>
<dbReference type="GO" id="GO:0009253">
    <property type="term" value="P:peptidoglycan catabolic process"/>
    <property type="evidence" value="ECO:0007669"/>
    <property type="project" value="InterPro"/>
</dbReference>
<gene>
    <name evidence="4" type="ORF">H6A12_02640</name>
</gene>
<reference evidence="4" key="2">
    <citation type="journal article" date="2021" name="Sci. Rep.">
        <title>The distribution of antibiotic resistance genes in chicken gut microbiota commensals.</title>
        <authorList>
            <person name="Juricova H."/>
            <person name="Matiasovicova J."/>
            <person name="Kubasova T."/>
            <person name="Cejkova D."/>
            <person name="Rychlik I."/>
        </authorList>
    </citation>
    <scope>NUCLEOTIDE SEQUENCE</scope>
    <source>
        <strain evidence="4">An559</strain>
    </source>
</reference>
<dbReference type="CDD" id="cd02696">
    <property type="entry name" value="MurNAc-LAA"/>
    <property type="match status" value="1"/>
</dbReference>
<dbReference type="EMBL" id="JACJKY010000003">
    <property type="protein sequence ID" value="MBM6920060.1"/>
    <property type="molecule type" value="Genomic_DNA"/>
</dbReference>
<proteinExistence type="predicted"/>
<feature type="region of interest" description="Disordered" evidence="2">
    <location>
        <begin position="561"/>
        <end position="597"/>
    </location>
</feature>
<dbReference type="PANTHER" id="PTHR30404:SF0">
    <property type="entry name" value="N-ACETYLMURAMOYL-L-ALANINE AMIDASE AMIC"/>
    <property type="match status" value="1"/>
</dbReference>
<dbReference type="Proteomes" id="UP000774750">
    <property type="component" value="Unassembled WGS sequence"/>
</dbReference>
<organism evidence="4 5">
    <name type="scientific">Merdimmobilis hominis</name>
    <dbReference type="NCBI Taxonomy" id="2897707"/>
    <lineage>
        <taxon>Bacteria</taxon>
        <taxon>Bacillati</taxon>
        <taxon>Bacillota</taxon>
        <taxon>Clostridia</taxon>
        <taxon>Eubacteriales</taxon>
        <taxon>Oscillospiraceae</taxon>
        <taxon>Merdimmobilis</taxon>
    </lineage>
</organism>
<feature type="domain" description="MurNAc-LAA" evidence="3">
    <location>
        <begin position="864"/>
        <end position="974"/>
    </location>
</feature>
<keyword evidence="1" id="KW-0378">Hydrolase</keyword>
<name>A0A938X5B1_9FIRM</name>
<dbReference type="Gene3D" id="3.40.630.40">
    <property type="entry name" value="Zn-dependent exopeptidases"/>
    <property type="match status" value="1"/>
</dbReference>
<dbReference type="InterPro" id="IPR050695">
    <property type="entry name" value="N-acetylmuramoyl_amidase_3"/>
</dbReference>
<dbReference type="PANTHER" id="PTHR30404">
    <property type="entry name" value="N-ACETYLMURAMOYL-L-ALANINE AMIDASE"/>
    <property type="match status" value="1"/>
</dbReference>
<evidence type="ECO:0000256" key="1">
    <source>
        <dbReference type="ARBA" id="ARBA00022801"/>
    </source>
</evidence>
<keyword evidence="5" id="KW-1185">Reference proteome</keyword>
<dbReference type="Gene3D" id="3.20.20.80">
    <property type="entry name" value="Glycosidases"/>
    <property type="match status" value="1"/>
</dbReference>
<dbReference type="GO" id="GO:0030288">
    <property type="term" value="C:outer membrane-bounded periplasmic space"/>
    <property type="evidence" value="ECO:0007669"/>
    <property type="project" value="TreeGrafter"/>
</dbReference>
<dbReference type="InterPro" id="IPR002508">
    <property type="entry name" value="MurNAc-LAA_cat"/>
</dbReference>
<accession>A0A938X5B1</accession>
<dbReference type="AlphaFoldDB" id="A0A938X5B1"/>
<feature type="compositionally biased region" description="Gly residues" evidence="2">
    <location>
        <begin position="583"/>
        <end position="597"/>
    </location>
</feature>
<dbReference type="SUPFAM" id="SSF53187">
    <property type="entry name" value="Zn-dependent exopeptidases"/>
    <property type="match status" value="1"/>
</dbReference>
<dbReference type="Pfam" id="PF01520">
    <property type="entry name" value="Amidase_3"/>
    <property type="match status" value="1"/>
</dbReference>
<reference evidence="4" key="1">
    <citation type="submission" date="2020-08" db="EMBL/GenBank/DDBJ databases">
        <authorList>
            <person name="Cejkova D."/>
            <person name="Kubasova T."/>
            <person name="Jahodarova E."/>
            <person name="Rychlik I."/>
        </authorList>
    </citation>
    <scope>NUCLEOTIDE SEQUENCE</scope>
    <source>
        <strain evidence="4">An559</strain>
    </source>
</reference>
<evidence type="ECO:0000313" key="4">
    <source>
        <dbReference type="EMBL" id="MBM6920060.1"/>
    </source>
</evidence>
<dbReference type="SMART" id="SM00646">
    <property type="entry name" value="Ami_3"/>
    <property type="match status" value="1"/>
</dbReference>
<protein>
    <submittedName>
        <fullName evidence="4">N-acetylmuramoyl-L-alanine amidase</fullName>
    </submittedName>
</protein>
<dbReference type="GO" id="GO:0008745">
    <property type="term" value="F:N-acetylmuramoyl-L-alanine amidase activity"/>
    <property type="evidence" value="ECO:0007669"/>
    <property type="project" value="InterPro"/>
</dbReference>
<dbReference type="InterPro" id="IPR013783">
    <property type="entry name" value="Ig-like_fold"/>
</dbReference>
<evidence type="ECO:0000313" key="5">
    <source>
        <dbReference type="Proteomes" id="UP000774750"/>
    </source>
</evidence>
<sequence>MKKITAKRAVLSLGAVLGVLVLTASVVFGYWLMAKNQRLALAAAQTTGTNETLEESEEESIYDRTIPDQIRAVWIQPGTDSFLQMDETSVTAEADTLVSNMETYEMNTLFVDVLKDGQALFASDLLKSEAVDVLSVLCEKAAEKGIQVYAALPISTLLAADGTQYDIPGIASPQLLEDVSAELVQNYPLTGIMITKSTLEKTGALYQAYMNAGSAASFEDWARSVSEGTSARVAQAVHAVNPSLPVGLSVSAVCQRQEGSKAPFASFDDGYFDSLKTAKSGNYDFLNVSVPYALDDAAVPFADAVSQWGTVCKEQNLPMVVTHAGEKACAPNGFDGTDELARQVSTALKSGNYYGSVFTGFSHLLTDPNGAFTLLMKYYQNEYAEDELFKDLKITLPAQKNTVTYEESVQFRGSFDSTQEVKLNGEVIEPSEKGGFSEWVDLKIGKNEIKLEHKGKTVVYTVERRVKIIDSVTPSQSMTVVGGTTLEIGAMAYKGASVSATLNGKTIRLTQKDSGAADTADALYVYYSGSYTCPQSTSSDQKLGSVSVYATYAGMSESKRGGSITVMKTDEPSGGDGSDSSSSGGGEESGSGGQGGGAVLQHAVVTSTYAEKYPYLSTPTYAEGVLFPLPKNTRDVIQSKNGSYLNLRSGTTIKSSDVTIQNLAFGGNNTINSLKAGVEGTETVFRIALDWNAPFSIALSPGPVSDEDEIGASYQFAANTVTITLDYASELQAENVAMNLSSSPIFSGAKTQRIYDSKFKMYRYQIILTMRKTGKYYGCYAEYSSNTLVLRFNHGATSNLSGVKICIDPGHGGWDPGTTAGKDVDEKEVALLQAQAIADELRARGATVVMTRTSDTYLSLEQRAQYGDTSNCDLFISVHYNSAGNDSGPYGVQTYYNTPFSQPLAKAVQAEVQGVMPSSKWNKYAHYNFYVTRSKQRPGILIECGFLSNPSDEALAMSASHRQKFAKAVAQGVVNYYSAYR</sequence>
<comment type="caution">
    <text evidence="4">The sequence shown here is derived from an EMBL/GenBank/DDBJ whole genome shotgun (WGS) entry which is preliminary data.</text>
</comment>
<dbReference type="Gene3D" id="2.60.40.10">
    <property type="entry name" value="Immunoglobulins"/>
    <property type="match status" value="1"/>
</dbReference>
<evidence type="ECO:0000256" key="2">
    <source>
        <dbReference type="SAM" id="MobiDB-lite"/>
    </source>
</evidence>
<dbReference type="RefSeq" id="WP_204444499.1">
    <property type="nucleotide sequence ID" value="NZ_JACJKY010000003.1"/>
</dbReference>